<dbReference type="GO" id="GO:0046872">
    <property type="term" value="F:metal ion binding"/>
    <property type="evidence" value="ECO:0007669"/>
    <property type="project" value="InterPro"/>
</dbReference>
<reference evidence="4" key="1">
    <citation type="journal article" date="2014" name="Front. Microbiol.">
        <title>High frequency of phylogenetically diverse reductive dehalogenase-homologous genes in deep subseafloor sedimentary metagenomes.</title>
        <authorList>
            <person name="Kawai M."/>
            <person name="Futagami T."/>
            <person name="Toyoda A."/>
            <person name="Takaki Y."/>
            <person name="Nishi S."/>
            <person name="Hori S."/>
            <person name="Arai W."/>
            <person name="Tsubouchi T."/>
            <person name="Morono Y."/>
            <person name="Uchiyama I."/>
            <person name="Ito T."/>
            <person name="Fujiyama A."/>
            <person name="Inagaki F."/>
            <person name="Takami H."/>
        </authorList>
    </citation>
    <scope>NUCLEOTIDE SEQUENCE</scope>
    <source>
        <strain evidence="4">Expedition CK06-06</strain>
    </source>
</reference>
<dbReference type="InterPro" id="IPR015914">
    <property type="entry name" value="PAPs_N"/>
</dbReference>
<dbReference type="CDD" id="cd00063">
    <property type="entry name" value="FN3"/>
    <property type="match status" value="1"/>
</dbReference>
<keyword evidence="1" id="KW-0732">Signal</keyword>
<organism evidence="4">
    <name type="scientific">marine sediment metagenome</name>
    <dbReference type="NCBI Taxonomy" id="412755"/>
    <lineage>
        <taxon>unclassified sequences</taxon>
        <taxon>metagenomes</taxon>
        <taxon>ecological metagenomes</taxon>
    </lineage>
</organism>
<dbReference type="Gene3D" id="3.60.21.10">
    <property type="match status" value="1"/>
</dbReference>
<feature type="non-terminal residue" evidence="4">
    <location>
        <position position="1"/>
    </location>
</feature>
<feature type="domain" description="Purple acid phosphatase N-terminal" evidence="3">
    <location>
        <begin position="32"/>
        <end position="135"/>
    </location>
</feature>
<evidence type="ECO:0000313" key="4">
    <source>
        <dbReference type="EMBL" id="GAH18271.1"/>
    </source>
</evidence>
<dbReference type="PANTHER" id="PTHR45867">
    <property type="entry name" value="PURPLE ACID PHOSPHATASE"/>
    <property type="match status" value="1"/>
</dbReference>
<comment type="caution">
    <text evidence="4">The sequence shown here is derived from an EMBL/GenBank/DDBJ whole genome shotgun (WGS) entry which is preliminary data.</text>
</comment>
<dbReference type="PANTHER" id="PTHR45867:SF3">
    <property type="entry name" value="ACID PHOSPHATASE TYPE 7"/>
    <property type="match status" value="1"/>
</dbReference>
<dbReference type="InterPro" id="IPR008963">
    <property type="entry name" value="Purple_acid_Pase-like_N"/>
</dbReference>
<dbReference type="EMBL" id="BART01031987">
    <property type="protein sequence ID" value="GAH18271.1"/>
    <property type="molecule type" value="Genomic_DNA"/>
</dbReference>
<name>X1DBW4_9ZZZZ</name>
<accession>X1DBW4</accession>
<evidence type="ECO:0000256" key="1">
    <source>
        <dbReference type="ARBA" id="ARBA00022729"/>
    </source>
</evidence>
<evidence type="ECO:0000259" key="2">
    <source>
        <dbReference type="Pfam" id="PF00149"/>
    </source>
</evidence>
<dbReference type="InterPro" id="IPR029052">
    <property type="entry name" value="Metallo-depent_PP-like"/>
</dbReference>
<dbReference type="CDD" id="cd00838">
    <property type="entry name" value="MPP_superfamily"/>
    <property type="match status" value="1"/>
</dbReference>
<dbReference type="Gene3D" id="2.60.40.380">
    <property type="entry name" value="Purple acid phosphatase-like, N-terminal"/>
    <property type="match status" value="1"/>
</dbReference>
<evidence type="ECO:0008006" key="5">
    <source>
        <dbReference type="Google" id="ProtNLM"/>
    </source>
</evidence>
<evidence type="ECO:0000259" key="3">
    <source>
        <dbReference type="Pfam" id="PF16656"/>
    </source>
</evidence>
<dbReference type="SUPFAM" id="SSF49363">
    <property type="entry name" value="Purple acid phosphatase, N-terminal domain"/>
    <property type="match status" value="1"/>
</dbReference>
<dbReference type="Pfam" id="PF00149">
    <property type="entry name" value="Metallophos"/>
    <property type="match status" value="1"/>
</dbReference>
<dbReference type="GO" id="GO:0003993">
    <property type="term" value="F:acid phosphatase activity"/>
    <property type="evidence" value="ECO:0007669"/>
    <property type="project" value="InterPro"/>
</dbReference>
<dbReference type="InterPro" id="IPR003961">
    <property type="entry name" value="FN3_dom"/>
</dbReference>
<sequence>VLVVCVVFGVGSARAHENVEKLRHWEIPSKDPDRIILTFNGDPATSRAVTWRTDATIEKAVAQIAEATVNSKFQDHSVSEDAVTEPFDLGLYKSNASLIVHYHSVIFDQLKPDTVYVYRVGDGDARWSEWIQFRTACAEYAPTQFIYFGDAQNDVLAHWSRVIRQAHQTAPNASFVVHAGDLINQAHRDYEWAQWFKAGGFLHSQCTAIPVVGNHEFTPLGGKKSPRRSK</sequence>
<gene>
    <name evidence="4" type="ORF">S01H4_55423</name>
</gene>
<proteinExistence type="predicted"/>
<protein>
    <recommendedName>
        <fullName evidence="5">Calcineurin-like phosphoesterase domain-containing protein</fullName>
    </recommendedName>
</protein>
<dbReference type="AlphaFoldDB" id="X1DBW4"/>
<dbReference type="Pfam" id="PF16656">
    <property type="entry name" value="Pur_ac_phosph_N"/>
    <property type="match status" value="1"/>
</dbReference>
<feature type="domain" description="Calcineurin-like phosphoesterase" evidence="2">
    <location>
        <begin position="154"/>
        <end position="219"/>
    </location>
</feature>
<dbReference type="InterPro" id="IPR004843">
    <property type="entry name" value="Calcineurin-like_PHP"/>
</dbReference>
<dbReference type="SUPFAM" id="SSF56300">
    <property type="entry name" value="Metallo-dependent phosphatases"/>
    <property type="match status" value="1"/>
</dbReference>